<dbReference type="AlphaFoldDB" id="A0A8H2LE09"/>
<evidence type="ECO:0000256" key="1">
    <source>
        <dbReference type="SAM" id="SignalP"/>
    </source>
</evidence>
<name>A0A8H2LE09_9FLAO</name>
<dbReference type="Pfam" id="PF09912">
    <property type="entry name" value="DUF2141"/>
    <property type="match status" value="1"/>
</dbReference>
<proteinExistence type="predicted"/>
<evidence type="ECO:0000313" key="2">
    <source>
        <dbReference type="EMBL" id="TYB76135.1"/>
    </source>
</evidence>
<protein>
    <submittedName>
        <fullName evidence="2">DUF2141 domain-containing protein</fullName>
    </submittedName>
</protein>
<feature type="signal peptide" evidence="1">
    <location>
        <begin position="1"/>
        <end position="19"/>
    </location>
</feature>
<evidence type="ECO:0000313" key="3">
    <source>
        <dbReference type="Proteomes" id="UP000323324"/>
    </source>
</evidence>
<sequence>MKQLLALLGLLCFSMQAQSPELALTITNIQSVKGTIEIGVFNTHDNYLKEGAAYKNYSIVVTDNSETIIIKDLPKGEYAISMYHDKNSDDKCNKNFLGIPKEAFGFSNNIVPKFSAPSYEDCKFVLNDNEKMDIKLTAF</sequence>
<comment type="caution">
    <text evidence="2">The sequence shown here is derived from an EMBL/GenBank/DDBJ whole genome shotgun (WGS) entry which is preliminary data.</text>
</comment>
<organism evidence="2 3">
    <name type="scientific">Bizionia saleffrena</name>
    <dbReference type="NCBI Taxonomy" id="291189"/>
    <lineage>
        <taxon>Bacteria</taxon>
        <taxon>Pseudomonadati</taxon>
        <taxon>Bacteroidota</taxon>
        <taxon>Flavobacteriia</taxon>
        <taxon>Flavobacteriales</taxon>
        <taxon>Flavobacteriaceae</taxon>
        <taxon>Bizionia</taxon>
    </lineage>
</organism>
<keyword evidence="1" id="KW-0732">Signal</keyword>
<accession>A0A8H2LE09</accession>
<dbReference type="InterPro" id="IPR018673">
    <property type="entry name" value="DUF2141"/>
</dbReference>
<keyword evidence="3" id="KW-1185">Reference proteome</keyword>
<feature type="chain" id="PRO_5034096184" evidence="1">
    <location>
        <begin position="20"/>
        <end position="139"/>
    </location>
</feature>
<dbReference type="EMBL" id="VSKM01000005">
    <property type="protein sequence ID" value="TYB76135.1"/>
    <property type="molecule type" value="Genomic_DNA"/>
</dbReference>
<dbReference type="Proteomes" id="UP000323324">
    <property type="component" value="Unassembled WGS sequence"/>
</dbReference>
<gene>
    <name evidence="2" type="ORF">ES676_06690</name>
</gene>
<reference evidence="2 3" key="1">
    <citation type="submission" date="2019-08" db="EMBL/GenBank/DDBJ databases">
        <title>Genomes of Antarctic Bizionia species.</title>
        <authorList>
            <person name="Bowman J.P."/>
        </authorList>
    </citation>
    <scope>NUCLEOTIDE SEQUENCE [LARGE SCALE GENOMIC DNA]</scope>
    <source>
        <strain evidence="2 3">HFD</strain>
    </source>
</reference>
<dbReference type="RefSeq" id="WP_148369555.1">
    <property type="nucleotide sequence ID" value="NZ_VSKM01000005.1"/>
</dbReference>